<accession>A0AAQ3LZ30</accession>
<comment type="function">
    <text evidence="7">Required for the formation of a threonylcarbamoyl group on adenosine at position 37 (t(6)A37) in mitochondrial tRNAs that read codons beginning with adenine. Probably involved in the transfer of the threonylcarbamoyl moiety of threonylcarbamoyl-AMP (TC-AMP) to the N6 group of A37. Involved in mitochondrial genome maintenance.</text>
</comment>
<evidence type="ECO:0000313" key="10">
    <source>
        <dbReference type="Proteomes" id="UP001303373"/>
    </source>
</evidence>
<comment type="subunit">
    <text evidence="7">Homodimer.</text>
</comment>
<keyword evidence="2 7" id="KW-0808">Transferase</keyword>
<evidence type="ECO:0000259" key="8">
    <source>
        <dbReference type="Pfam" id="PF00814"/>
    </source>
</evidence>
<keyword evidence="7" id="KW-0496">Mitochondrion</keyword>
<keyword evidence="3 7" id="KW-0819">tRNA processing</keyword>
<dbReference type="SUPFAM" id="SSF53067">
    <property type="entry name" value="Actin-like ATPase domain"/>
    <property type="match status" value="2"/>
</dbReference>
<feature type="domain" description="Gcp-like" evidence="8">
    <location>
        <begin position="79"/>
        <end position="418"/>
    </location>
</feature>
<dbReference type="PROSITE" id="PS51257">
    <property type="entry name" value="PROKAR_LIPOPROTEIN"/>
    <property type="match status" value="1"/>
</dbReference>
<keyword evidence="10" id="KW-1185">Reference proteome</keyword>
<dbReference type="PRINTS" id="PR00789">
    <property type="entry name" value="OSIALOPTASE"/>
</dbReference>
<dbReference type="EMBL" id="CP138580">
    <property type="protein sequence ID" value="WPG97814.1"/>
    <property type="molecule type" value="Genomic_DNA"/>
</dbReference>
<dbReference type="GO" id="GO:0072670">
    <property type="term" value="P:mitochondrial tRNA threonylcarbamoyladenosine modification"/>
    <property type="evidence" value="ECO:0007669"/>
    <property type="project" value="TreeGrafter"/>
</dbReference>
<dbReference type="InterPro" id="IPR022450">
    <property type="entry name" value="TsaD"/>
</dbReference>
<evidence type="ECO:0000256" key="7">
    <source>
        <dbReference type="HAMAP-Rule" id="MF_03179"/>
    </source>
</evidence>
<sequence>MLRLLRETTARAGRRNISWSCSGSFVLGCRSTYRVLAIETSCDDTSVAIVDYKRASNAAKNEPGLTGSLRVLQHSTVTANNDAYAGIHPLVALHSHRANLAPLVKKLLAKCETLPSHSNHNVSDGPSIDLVAVTRGPGMRSNLSVGLDTAKGLALAFNVPLIGVHHMQAHALTSRLLSAMENVDTQQITPRFPFLSVLVSGGHTMLIDSTGLTEHKILAETQDIALGDCLDKAARVILTPDQLKAPYGGALERFSFDQDSAGHWNYNYAAPSRRQDELERRPTEWGWSLSPPLAESKGGEKSSRRMVYSFTGLTTSVERLVKSKTSAASTFTTEERRCLAREVQRIAFEHLASRILLYLSSSGNDWKGDTIVVSGGVASNRFLRYVLRKMLDVRGYSHIELSFPPVSLCTDNALMIAWAGIEMYEAGFQSNLDIGPLNKWSMDRRAADGGILGVGGWIPNCT</sequence>
<dbReference type="GO" id="GO:0046872">
    <property type="term" value="F:metal ion binding"/>
    <property type="evidence" value="ECO:0007669"/>
    <property type="project" value="UniProtKB-KW"/>
</dbReference>
<comment type="cofactor">
    <cofactor evidence="7">
        <name>a divalent metal cation</name>
        <dbReference type="ChEBI" id="CHEBI:60240"/>
    </cofactor>
    <text evidence="7">Binds 1 divalent metal cation per subunit.</text>
</comment>
<evidence type="ECO:0000256" key="2">
    <source>
        <dbReference type="ARBA" id="ARBA00022679"/>
    </source>
</evidence>
<comment type="subcellular location">
    <subcellularLocation>
        <location evidence="7">Mitochondrion</location>
    </subcellularLocation>
</comment>
<dbReference type="PANTHER" id="PTHR11735:SF6">
    <property type="entry name" value="TRNA N6-ADENOSINE THREONYLCARBAMOYLTRANSFERASE, MITOCHONDRIAL"/>
    <property type="match status" value="1"/>
</dbReference>
<dbReference type="InterPro" id="IPR000905">
    <property type="entry name" value="Gcp-like_dom"/>
</dbReference>
<dbReference type="InterPro" id="IPR043129">
    <property type="entry name" value="ATPase_NBD"/>
</dbReference>
<comment type="similarity">
    <text evidence="7">Belongs to the KAE1 / TsaD family.</text>
</comment>
<dbReference type="PROSITE" id="PS01016">
    <property type="entry name" value="GLYCOPROTEASE"/>
    <property type="match status" value="1"/>
</dbReference>
<evidence type="ECO:0000256" key="4">
    <source>
        <dbReference type="ARBA" id="ARBA00022723"/>
    </source>
</evidence>
<dbReference type="Proteomes" id="UP001303373">
    <property type="component" value="Chromosome 1"/>
</dbReference>
<keyword evidence="5 7" id="KW-0012">Acyltransferase</keyword>
<name>A0AAQ3LZ30_9PEZI</name>
<evidence type="ECO:0000256" key="1">
    <source>
        <dbReference type="ARBA" id="ARBA00012156"/>
    </source>
</evidence>
<evidence type="ECO:0000313" key="9">
    <source>
        <dbReference type="EMBL" id="WPG97814.1"/>
    </source>
</evidence>
<gene>
    <name evidence="9" type="ORF">R9X50_00059500</name>
</gene>
<reference evidence="9 10" key="1">
    <citation type="submission" date="2023-11" db="EMBL/GenBank/DDBJ databases">
        <title>An acidophilic fungus is an integral part of prey digestion in a carnivorous sundew plant.</title>
        <authorList>
            <person name="Tsai I.J."/>
        </authorList>
    </citation>
    <scope>NUCLEOTIDE SEQUENCE [LARGE SCALE GENOMIC DNA]</scope>
    <source>
        <strain evidence="9">169a</strain>
    </source>
</reference>
<comment type="catalytic activity">
    <reaction evidence="6 7">
        <text>L-threonylcarbamoyladenylate + adenosine(37) in tRNA = N(6)-L-threonylcarbamoyladenosine(37) in tRNA + AMP + H(+)</text>
        <dbReference type="Rhea" id="RHEA:37059"/>
        <dbReference type="Rhea" id="RHEA-COMP:10162"/>
        <dbReference type="Rhea" id="RHEA-COMP:10163"/>
        <dbReference type="ChEBI" id="CHEBI:15378"/>
        <dbReference type="ChEBI" id="CHEBI:73682"/>
        <dbReference type="ChEBI" id="CHEBI:74411"/>
        <dbReference type="ChEBI" id="CHEBI:74418"/>
        <dbReference type="ChEBI" id="CHEBI:456215"/>
        <dbReference type="EC" id="2.3.1.234"/>
    </reaction>
</comment>
<keyword evidence="4 7" id="KW-0479">Metal-binding</keyword>
<dbReference type="PANTHER" id="PTHR11735">
    <property type="entry name" value="TRNA N6-ADENOSINE THREONYLCARBAMOYLTRANSFERASE"/>
    <property type="match status" value="1"/>
</dbReference>
<dbReference type="EC" id="2.3.1.234" evidence="1"/>
<dbReference type="GO" id="GO:0061711">
    <property type="term" value="F:tRNA N(6)-L-threonylcarbamoyladenine synthase activity"/>
    <property type="evidence" value="ECO:0007669"/>
    <property type="project" value="UniProtKB-EC"/>
</dbReference>
<dbReference type="InterPro" id="IPR017860">
    <property type="entry name" value="Peptidase_M22_CS"/>
</dbReference>
<dbReference type="Gene3D" id="3.30.420.40">
    <property type="match status" value="2"/>
</dbReference>
<dbReference type="NCBIfam" id="TIGR00329">
    <property type="entry name" value="gcp_kae1"/>
    <property type="match status" value="1"/>
</dbReference>
<evidence type="ECO:0000256" key="6">
    <source>
        <dbReference type="ARBA" id="ARBA00048117"/>
    </source>
</evidence>
<dbReference type="AlphaFoldDB" id="A0AAQ3LZ30"/>
<evidence type="ECO:0000256" key="3">
    <source>
        <dbReference type="ARBA" id="ARBA00022694"/>
    </source>
</evidence>
<evidence type="ECO:0000256" key="5">
    <source>
        <dbReference type="ARBA" id="ARBA00023315"/>
    </source>
</evidence>
<dbReference type="InterPro" id="IPR017861">
    <property type="entry name" value="KAE1/TsaD"/>
</dbReference>
<dbReference type="GO" id="GO:0005739">
    <property type="term" value="C:mitochondrion"/>
    <property type="evidence" value="ECO:0007669"/>
    <property type="project" value="UniProtKB-SubCell"/>
</dbReference>
<dbReference type="HAMAP" id="MF_01445">
    <property type="entry name" value="TsaD"/>
    <property type="match status" value="1"/>
</dbReference>
<proteinExistence type="inferred from homology"/>
<organism evidence="9 10">
    <name type="scientific">Acrodontium crateriforme</name>
    <dbReference type="NCBI Taxonomy" id="150365"/>
    <lineage>
        <taxon>Eukaryota</taxon>
        <taxon>Fungi</taxon>
        <taxon>Dikarya</taxon>
        <taxon>Ascomycota</taxon>
        <taxon>Pezizomycotina</taxon>
        <taxon>Dothideomycetes</taxon>
        <taxon>Dothideomycetidae</taxon>
        <taxon>Mycosphaerellales</taxon>
        <taxon>Teratosphaeriaceae</taxon>
        <taxon>Acrodontium</taxon>
    </lineage>
</organism>
<protein>
    <recommendedName>
        <fullName evidence="1">N(6)-L-threonylcarbamoyladenine synthase</fullName>
        <ecNumber evidence="1">2.3.1.234</ecNumber>
    </recommendedName>
</protein>
<dbReference type="Pfam" id="PF00814">
    <property type="entry name" value="TsaD"/>
    <property type="match status" value="1"/>
</dbReference>